<organism evidence="2 5">
    <name type="scientific">Sphingomonas koreensis</name>
    <dbReference type="NCBI Taxonomy" id="93064"/>
    <lineage>
        <taxon>Bacteria</taxon>
        <taxon>Pseudomonadati</taxon>
        <taxon>Pseudomonadota</taxon>
        <taxon>Alphaproteobacteria</taxon>
        <taxon>Sphingomonadales</taxon>
        <taxon>Sphingomonadaceae</taxon>
        <taxon>Sphingomonas</taxon>
    </lineage>
</organism>
<evidence type="ECO:0000313" key="3">
    <source>
        <dbReference type="EMBL" id="RSV08237.1"/>
    </source>
</evidence>
<dbReference type="InterPro" id="IPR025227">
    <property type="entry name" value="DUF4169"/>
</dbReference>
<evidence type="ECO:0000313" key="4">
    <source>
        <dbReference type="EMBL" id="RSY88113.1"/>
    </source>
</evidence>
<proteinExistence type="predicted"/>
<protein>
    <submittedName>
        <fullName evidence="2">DUF4169 domain-containing protein</fullName>
    </submittedName>
    <submittedName>
        <fullName evidence="3">DUF4169 family protein</fullName>
    </submittedName>
</protein>
<dbReference type="EMBL" id="CP018820">
    <property type="protein sequence ID" value="APR51731.1"/>
    <property type="molecule type" value="Genomic_DNA"/>
</dbReference>
<feature type="region of interest" description="Disordered" evidence="1">
    <location>
        <begin position="32"/>
        <end position="57"/>
    </location>
</feature>
<dbReference type="EMBL" id="QQYZ01000004">
    <property type="protein sequence ID" value="RSY88113.1"/>
    <property type="molecule type" value="Genomic_DNA"/>
</dbReference>
<gene>
    <name evidence="2" type="ORF">BRX40_04110</name>
    <name evidence="3" type="ORF">CA257_01900</name>
    <name evidence="4" type="ORF">DAH66_06625</name>
</gene>
<name>A0A1L6J6X9_9SPHN</name>
<dbReference type="AlphaFoldDB" id="A0A1L6J6X9"/>
<dbReference type="EMBL" id="QQWO01000001">
    <property type="protein sequence ID" value="RSV08237.1"/>
    <property type="molecule type" value="Genomic_DNA"/>
</dbReference>
<evidence type="ECO:0000313" key="2">
    <source>
        <dbReference type="EMBL" id="APR51731.1"/>
    </source>
</evidence>
<evidence type="ECO:0000313" key="5">
    <source>
        <dbReference type="Proteomes" id="UP000185161"/>
    </source>
</evidence>
<evidence type="ECO:0000313" key="7">
    <source>
        <dbReference type="Proteomes" id="UP000287746"/>
    </source>
</evidence>
<dbReference type="Proteomes" id="UP000185161">
    <property type="component" value="Chromosome"/>
</dbReference>
<dbReference type="Pfam" id="PF13770">
    <property type="entry name" value="DUF4169"/>
    <property type="match status" value="1"/>
</dbReference>
<dbReference type="KEGG" id="skr:BRX40_04110"/>
<dbReference type="RefSeq" id="WP_075150756.1">
    <property type="nucleotide sequence ID" value="NZ_CP018820.1"/>
</dbReference>
<keyword evidence="5" id="KW-1185">Reference proteome</keyword>
<reference evidence="2" key="1">
    <citation type="submission" date="2016-12" db="EMBL/GenBank/DDBJ databases">
        <title>Whole genome sequencing of Sphingomonas koreensis.</title>
        <authorList>
            <person name="Conlan S."/>
            <person name="Thomas P.J."/>
            <person name="Mullikin J."/>
            <person name="Palmore T.N."/>
            <person name="Frank K.M."/>
            <person name="Segre J.A."/>
        </authorList>
    </citation>
    <scope>NUCLEOTIDE SEQUENCE</scope>
    <source>
        <strain evidence="2">ABOJV</strain>
    </source>
</reference>
<sequence>MAEIINLNKARKAKARAAGAAKAVENRAKFGRTKAEKARDDAERTRIERAIDESKRD</sequence>
<accession>A0A1L6J6X9</accession>
<dbReference type="Proteomes" id="UP000286681">
    <property type="component" value="Unassembled WGS sequence"/>
</dbReference>
<reference evidence="6 7" key="3">
    <citation type="submission" date="2018-07" db="EMBL/GenBank/DDBJ databases">
        <title>Genomic and Epidemiologic Investigation of an Indolent Hospital Outbreak.</title>
        <authorList>
            <person name="Johnson R.C."/>
            <person name="Deming C."/>
            <person name="Conlan S."/>
            <person name="Zellmer C.J."/>
            <person name="Michelin A.V."/>
            <person name="Lee-Lin S."/>
            <person name="Thomas P.J."/>
            <person name="Park M."/>
            <person name="Weingarten R.A."/>
            <person name="Less J."/>
            <person name="Dekker J.P."/>
            <person name="Frank K.M."/>
            <person name="Musser K.A."/>
            <person name="Mcquiston J.R."/>
            <person name="Henderson D.K."/>
            <person name="Lau A.F."/>
            <person name="Palmore T.N."/>
            <person name="Segre J.A."/>
        </authorList>
    </citation>
    <scope>NUCLEOTIDE SEQUENCE [LARGE SCALE GENOMIC DNA]</scope>
    <source>
        <strain evidence="4 7">SK-CDC1_0717</strain>
        <strain evidence="3 6">SK-NIH.Env10_0317</strain>
    </source>
</reference>
<dbReference type="Proteomes" id="UP000287746">
    <property type="component" value="Unassembled WGS sequence"/>
</dbReference>
<dbReference type="GeneID" id="44131739"/>
<evidence type="ECO:0000256" key="1">
    <source>
        <dbReference type="SAM" id="MobiDB-lite"/>
    </source>
</evidence>
<reference evidence="5" key="2">
    <citation type="submission" date="2016-12" db="EMBL/GenBank/DDBJ databases">
        <title>Whole genome sequencing of Sphingomonas sp. ABOJV.</title>
        <authorList>
            <person name="Conlan S."/>
            <person name="Thomas P.J."/>
            <person name="Mullikin J."/>
            <person name="Palmore T.N."/>
            <person name="Frank K.M."/>
            <person name="Segre J.A."/>
        </authorList>
    </citation>
    <scope>NUCLEOTIDE SEQUENCE [LARGE SCALE GENOMIC DNA]</scope>
    <source>
        <strain evidence="5">ABOJV</strain>
    </source>
</reference>
<evidence type="ECO:0000313" key="6">
    <source>
        <dbReference type="Proteomes" id="UP000286681"/>
    </source>
</evidence>